<dbReference type="PANTHER" id="PTHR22946:SF9">
    <property type="entry name" value="POLYKETIDE TRANSFERASE AF380"/>
    <property type="match status" value="1"/>
</dbReference>
<dbReference type="InterPro" id="IPR022742">
    <property type="entry name" value="Hydrolase_4"/>
</dbReference>
<evidence type="ECO:0000313" key="5">
    <source>
        <dbReference type="EMBL" id="GAT08103.1"/>
    </source>
</evidence>
<evidence type="ECO:0000313" key="6">
    <source>
        <dbReference type="Proteomes" id="UP000069773"/>
    </source>
</evidence>
<comment type="similarity">
    <text evidence="1">Belongs to the AB hydrolase superfamily.</text>
</comment>
<evidence type="ECO:0000256" key="1">
    <source>
        <dbReference type="ARBA" id="ARBA00008645"/>
    </source>
</evidence>
<keyword evidence="2" id="KW-0378">Hydrolase</keyword>
<dbReference type="InterPro" id="IPR029058">
    <property type="entry name" value="AB_hydrolase_fold"/>
</dbReference>
<name>A0ABQ0KEY6_MYCNV</name>
<dbReference type="Pfam" id="PF12146">
    <property type="entry name" value="Hydrolase_4"/>
    <property type="match status" value="1"/>
</dbReference>
<keyword evidence="6" id="KW-1185">Reference proteome</keyword>
<dbReference type="Proteomes" id="UP000069773">
    <property type="component" value="Unassembled WGS sequence"/>
</dbReference>
<evidence type="ECO:0000256" key="3">
    <source>
        <dbReference type="SAM" id="MobiDB-lite"/>
    </source>
</evidence>
<feature type="region of interest" description="Disordered" evidence="3">
    <location>
        <begin position="268"/>
        <end position="288"/>
    </location>
</feature>
<dbReference type="Gene3D" id="1.10.10.800">
    <property type="match status" value="1"/>
</dbReference>
<sequence length="288" mass="31835">MDWIVPAFAATFAEGGLAALIFDYRHLGLSGGEPRQLIDSGRQREDLRNAVAFLRSRPEVDGGRVALWGTSLGGAHVIEVAAADPSVAAVVANVPAIDMFRGIRGRHVPAQMRVGAARVCKATASLMWAASVDTVRGALRLEPSYIPVYGRMGHAVFWDPSLASLFSDLESHSLSWRNEITPRFLFKAPRYRRKTLRRLTAPLLVTVARDDEVISTRFIEKAVTDAPRYEVHQYPVRHFDMYHGAIRDQLAADHLRFMQCHLAESNPVRQHGDLRPSNVGGASASMKS</sequence>
<evidence type="ECO:0000259" key="4">
    <source>
        <dbReference type="Pfam" id="PF12146"/>
    </source>
</evidence>
<dbReference type="InterPro" id="IPR050261">
    <property type="entry name" value="FrsA_esterase"/>
</dbReference>
<protein>
    <submittedName>
        <fullName evidence="5">Peptidase S15</fullName>
    </submittedName>
</protein>
<feature type="domain" description="Serine aminopeptidase S33" evidence="4">
    <location>
        <begin position="7"/>
        <end position="234"/>
    </location>
</feature>
<dbReference type="EMBL" id="BCTA01000021">
    <property type="protein sequence ID" value="GAT08103.1"/>
    <property type="molecule type" value="Genomic_DNA"/>
</dbReference>
<comment type="caution">
    <text evidence="5">The sequence shown here is derived from an EMBL/GenBank/DDBJ whole genome shotgun (WGS) entry which is preliminary data.</text>
</comment>
<dbReference type="SUPFAM" id="SSF53474">
    <property type="entry name" value="alpha/beta-Hydrolases"/>
    <property type="match status" value="1"/>
</dbReference>
<gene>
    <name evidence="5" type="ORF">RMCN_1236</name>
</gene>
<organism evidence="5 6">
    <name type="scientific">Mycolicibacterium novocastrense</name>
    <name type="common">Mycobacterium novocastrense</name>
    <dbReference type="NCBI Taxonomy" id="59813"/>
    <lineage>
        <taxon>Bacteria</taxon>
        <taxon>Bacillati</taxon>
        <taxon>Actinomycetota</taxon>
        <taxon>Actinomycetes</taxon>
        <taxon>Mycobacteriales</taxon>
        <taxon>Mycobacteriaceae</taxon>
        <taxon>Mycolicibacterium</taxon>
    </lineage>
</organism>
<accession>A0ABQ0KEY6</accession>
<reference evidence="5 6" key="1">
    <citation type="journal article" date="2016" name="Genome Announc.">
        <title>Draft Genome Sequences of Five Rapidly Growing Mycobacterium Species, M. thermoresistibile, M. fortuitum subsp. acetamidolyticum, M. canariasense, M. brisbanense, and M. novocastrense.</title>
        <authorList>
            <person name="Katahira K."/>
            <person name="Ogura Y."/>
            <person name="Gotoh Y."/>
            <person name="Hayashi T."/>
        </authorList>
    </citation>
    <scope>NUCLEOTIDE SEQUENCE [LARGE SCALE GENOMIC DNA]</scope>
    <source>
        <strain evidence="5 6">JCM18114</strain>
    </source>
</reference>
<proteinExistence type="inferred from homology"/>
<dbReference type="Gene3D" id="3.40.50.1820">
    <property type="entry name" value="alpha/beta hydrolase"/>
    <property type="match status" value="1"/>
</dbReference>
<evidence type="ECO:0000256" key="2">
    <source>
        <dbReference type="ARBA" id="ARBA00022801"/>
    </source>
</evidence>
<dbReference type="PANTHER" id="PTHR22946">
    <property type="entry name" value="DIENELACTONE HYDROLASE DOMAIN-CONTAINING PROTEIN-RELATED"/>
    <property type="match status" value="1"/>
</dbReference>